<keyword evidence="4" id="KW-1185">Reference proteome</keyword>
<evidence type="ECO:0000313" key="3">
    <source>
        <dbReference type="EMBL" id="GBG71153.1"/>
    </source>
</evidence>
<evidence type="ECO:0000256" key="2">
    <source>
        <dbReference type="SAM" id="Phobius"/>
    </source>
</evidence>
<organism evidence="3 4">
    <name type="scientific">Chara braunii</name>
    <name type="common">Braun's stonewort</name>
    <dbReference type="NCBI Taxonomy" id="69332"/>
    <lineage>
        <taxon>Eukaryota</taxon>
        <taxon>Viridiplantae</taxon>
        <taxon>Streptophyta</taxon>
        <taxon>Charophyceae</taxon>
        <taxon>Charales</taxon>
        <taxon>Characeae</taxon>
        <taxon>Chara</taxon>
    </lineage>
</organism>
<dbReference type="SUPFAM" id="SSF51905">
    <property type="entry name" value="FAD/NAD(P)-binding domain"/>
    <property type="match status" value="1"/>
</dbReference>
<sequence length="88" mass="9669">MKEGEEAGPAPQIVTRQDGKWQDSGLAPTDSLVYDAVVCGGTLGIFFATALALKGKKVAIVERLQLRGDNPESEKKKKKKKKKKERKE</sequence>
<dbReference type="STRING" id="69332.A0A388KMI6"/>
<reference evidence="3 4" key="1">
    <citation type="journal article" date="2018" name="Cell">
        <title>The Chara Genome: Secondary Complexity and Implications for Plant Terrestrialization.</title>
        <authorList>
            <person name="Nishiyama T."/>
            <person name="Sakayama H."/>
            <person name="Vries J.D."/>
            <person name="Buschmann H."/>
            <person name="Saint-Marcoux D."/>
            <person name="Ullrich K.K."/>
            <person name="Haas F.B."/>
            <person name="Vanderstraeten L."/>
            <person name="Becker D."/>
            <person name="Lang D."/>
            <person name="Vosolsobe S."/>
            <person name="Rombauts S."/>
            <person name="Wilhelmsson P.K.I."/>
            <person name="Janitza P."/>
            <person name="Kern R."/>
            <person name="Heyl A."/>
            <person name="Rumpler F."/>
            <person name="Villalobos L.I.A.C."/>
            <person name="Clay J.M."/>
            <person name="Skokan R."/>
            <person name="Toyoda A."/>
            <person name="Suzuki Y."/>
            <person name="Kagoshima H."/>
            <person name="Schijlen E."/>
            <person name="Tajeshwar N."/>
            <person name="Catarino B."/>
            <person name="Hetherington A.J."/>
            <person name="Saltykova A."/>
            <person name="Bonnot C."/>
            <person name="Breuninger H."/>
            <person name="Symeonidi A."/>
            <person name="Radhakrishnan G.V."/>
            <person name="Van Nieuwerburgh F."/>
            <person name="Deforce D."/>
            <person name="Chang C."/>
            <person name="Karol K.G."/>
            <person name="Hedrich R."/>
            <person name="Ulvskov P."/>
            <person name="Glockner G."/>
            <person name="Delwiche C.F."/>
            <person name="Petrasek J."/>
            <person name="Van de Peer Y."/>
            <person name="Friml J."/>
            <person name="Beilby M."/>
            <person name="Dolan L."/>
            <person name="Kohara Y."/>
            <person name="Sugano S."/>
            <person name="Fujiyama A."/>
            <person name="Delaux P.-M."/>
            <person name="Quint M."/>
            <person name="TheiBen G."/>
            <person name="Hagemann M."/>
            <person name="Harholt J."/>
            <person name="Dunand C."/>
            <person name="Zachgo S."/>
            <person name="Langdale J."/>
            <person name="Maumus F."/>
            <person name="Straeten D.V.D."/>
            <person name="Gould S.B."/>
            <person name="Rensing S.A."/>
        </authorList>
    </citation>
    <scope>NUCLEOTIDE SEQUENCE [LARGE SCALE GENOMIC DNA]</scope>
    <source>
        <strain evidence="3 4">S276</strain>
    </source>
</reference>
<dbReference type="OrthoDB" id="4211at2759"/>
<keyword evidence="2" id="KW-0472">Membrane</keyword>
<dbReference type="PANTHER" id="PTHR32098:SF5">
    <property type="entry name" value="LYCOPENE BETA_EPSILON CYCLASE PROTEIN"/>
    <property type="match status" value="1"/>
</dbReference>
<feature type="compositionally biased region" description="Basic and acidic residues" evidence="1">
    <location>
        <begin position="65"/>
        <end position="75"/>
    </location>
</feature>
<keyword evidence="2" id="KW-1133">Transmembrane helix</keyword>
<dbReference type="PANTHER" id="PTHR32098">
    <property type="entry name" value="LYCOPENE BETA/EPSILON CYCLASE PROTEIN"/>
    <property type="match status" value="1"/>
</dbReference>
<gene>
    <name evidence="3" type="ORF">CBR_g8455</name>
</gene>
<dbReference type="AlphaFoldDB" id="A0A388KMI6"/>
<evidence type="ECO:0000256" key="1">
    <source>
        <dbReference type="SAM" id="MobiDB-lite"/>
    </source>
</evidence>
<proteinExistence type="predicted"/>
<evidence type="ECO:0000313" key="4">
    <source>
        <dbReference type="Proteomes" id="UP000265515"/>
    </source>
</evidence>
<keyword evidence="2" id="KW-0812">Transmembrane</keyword>
<dbReference type="InterPro" id="IPR036188">
    <property type="entry name" value="FAD/NAD-bd_sf"/>
</dbReference>
<protein>
    <submittedName>
        <fullName evidence="3">Uncharacterized protein</fullName>
    </submittedName>
</protein>
<dbReference type="Gramene" id="GBG71153">
    <property type="protein sequence ID" value="GBG71153"/>
    <property type="gene ID" value="CBR_g8455"/>
</dbReference>
<feature type="region of interest" description="Disordered" evidence="1">
    <location>
        <begin position="1"/>
        <end position="22"/>
    </location>
</feature>
<feature type="region of interest" description="Disordered" evidence="1">
    <location>
        <begin position="65"/>
        <end position="88"/>
    </location>
</feature>
<feature type="transmembrane region" description="Helical" evidence="2">
    <location>
        <begin position="32"/>
        <end position="53"/>
    </location>
</feature>
<feature type="compositionally biased region" description="Basic residues" evidence="1">
    <location>
        <begin position="76"/>
        <end position="88"/>
    </location>
</feature>
<name>A0A388KMI6_CHABU</name>
<accession>A0A388KMI6</accession>
<dbReference type="EMBL" id="BFEA01000142">
    <property type="protein sequence ID" value="GBG71153.1"/>
    <property type="molecule type" value="Genomic_DNA"/>
</dbReference>
<dbReference type="Proteomes" id="UP000265515">
    <property type="component" value="Unassembled WGS sequence"/>
</dbReference>
<comment type="caution">
    <text evidence="3">The sequence shown here is derived from an EMBL/GenBank/DDBJ whole genome shotgun (WGS) entry which is preliminary data.</text>
</comment>